<evidence type="ECO:0000313" key="7">
    <source>
        <dbReference type="EMBL" id="KAF3609140.1"/>
    </source>
</evidence>
<evidence type="ECO:0000256" key="1">
    <source>
        <dbReference type="ARBA" id="ARBA00004308"/>
    </source>
</evidence>
<sequence>MAKSSPVKIPATTLEDYAHSPFHYAVVLGDHAGLTRLVSSLPKLTEPEQIHTESDSASQERLAEQISAAIDRRDVPLRETPLHLAVRIGDVFAAETISSAGADITLQNAAGWSPLHEALCRRNAEITETVLRHQRRSAWCKWRRRLPHLIAVLRRMRDFYMEISFHFESSVIPFVGKIAPSDTYRIWKRGGDLRADTSLAGFDRFKIRRASQSFLFLGDGDEFLDVASGTLLVLNREEKTILNAFENANDPISDGEIAGFCSRTSLYRPGMNVTKAELVEMTNWRRQAKTETVGEWRAKGYEVANVSFSFKSRKVVAAGETEQNYSALDRKNNRSFSEPQRRQHGCSNVEEKEFQPSSSSRRSRKSVSLPAEGVPVAGSVPRIKEKEFVKSLSPSVWLTEDFPLKTEELLPLLDILANKVKAVRRMRELLTAKFPPGTFPLSIPVIPTVKVVVTFSKFVPLRPIDQFYTPLSSPRHLSAAVEDQCDVESEETSDIRTSTSSRSSFSTSSWRRLNITGTGKNAQRRLEEEQAQMVDPFSIATGFEYNFNFNRHIRYFDRNRMASEAPSWADQWGNGGIGVMAAKDETTDGKKDASGKKSGKTKAGFNRAKMVAFIGVNWMKNLVHNRKKKDATSS</sequence>
<dbReference type="Proteomes" id="UP000266723">
    <property type="component" value="Unassembled WGS sequence"/>
</dbReference>
<feature type="region of interest" description="Disordered" evidence="5">
    <location>
        <begin position="482"/>
        <end position="504"/>
    </location>
</feature>
<dbReference type="PROSITE" id="PS50088">
    <property type="entry name" value="ANK_REPEAT"/>
    <property type="match status" value="1"/>
</dbReference>
<dbReference type="Gene3D" id="1.25.40.20">
    <property type="entry name" value="Ankyrin repeat-containing domain"/>
    <property type="match status" value="1"/>
</dbReference>
<dbReference type="EMBL" id="QGKV02000297">
    <property type="protein sequence ID" value="KAF3609140.1"/>
    <property type="molecule type" value="Genomic_DNA"/>
</dbReference>
<proteinExistence type="predicted"/>
<keyword evidence="2" id="KW-0677">Repeat</keyword>
<feature type="compositionally biased region" description="Low complexity" evidence="5">
    <location>
        <begin position="495"/>
        <end position="504"/>
    </location>
</feature>
<dbReference type="InterPro" id="IPR002110">
    <property type="entry name" value="Ankyrin_rpt"/>
</dbReference>
<dbReference type="InterPro" id="IPR036770">
    <property type="entry name" value="Ankyrin_rpt-contain_sf"/>
</dbReference>
<feature type="region of interest" description="Disordered" evidence="5">
    <location>
        <begin position="326"/>
        <end position="371"/>
    </location>
</feature>
<evidence type="ECO:0000259" key="6">
    <source>
        <dbReference type="Pfam" id="PF11904"/>
    </source>
</evidence>
<dbReference type="PANTHER" id="PTHR12447:SF18">
    <property type="entry name" value="ANKYRIN REPEAT FAMILY PROTEIN"/>
    <property type="match status" value="1"/>
</dbReference>
<feature type="domain" description="Ankyrin repeat" evidence="6">
    <location>
        <begin position="194"/>
        <end position="542"/>
    </location>
</feature>
<reference evidence="7 8" key="1">
    <citation type="journal article" date="2020" name="BMC Genomics">
        <title>Intraspecific diversification of the crop wild relative Brassica cretica Lam. using demographic model selection.</title>
        <authorList>
            <person name="Kioukis A."/>
            <person name="Michalopoulou V.A."/>
            <person name="Briers L."/>
            <person name="Pirintsos S."/>
            <person name="Studholme D.J."/>
            <person name="Pavlidis P."/>
            <person name="Sarris P.F."/>
        </authorList>
    </citation>
    <scope>NUCLEOTIDE SEQUENCE [LARGE SCALE GENOMIC DNA]</scope>
    <source>
        <strain evidence="8">cv. PFS-1207/04</strain>
    </source>
</reference>
<keyword evidence="8" id="KW-1185">Reference proteome</keyword>
<comment type="subcellular location">
    <subcellularLocation>
        <location evidence="1">Endomembrane system</location>
    </subcellularLocation>
</comment>
<gene>
    <name evidence="7" type="ORF">DY000_02045020</name>
</gene>
<dbReference type="SUPFAM" id="SSF48403">
    <property type="entry name" value="Ankyrin repeat"/>
    <property type="match status" value="1"/>
</dbReference>
<feature type="compositionally biased region" description="Acidic residues" evidence="5">
    <location>
        <begin position="483"/>
        <end position="492"/>
    </location>
</feature>
<comment type="caution">
    <text evidence="7">The sequence shown here is derived from an EMBL/GenBank/DDBJ whole genome shotgun (WGS) entry which is preliminary data.</text>
</comment>
<dbReference type="SMART" id="SM00248">
    <property type="entry name" value="ANK"/>
    <property type="match status" value="3"/>
</dbReference>
<dbReference type="PROSITE" id="PS50297">
    <property type="entry name" value="ANK_REP_REGION"/>
    <property type="match status" value="1"/>
</dbReference>
<dbReference type="InterPro" id="IPR055285">
    <property type="entry name" value="ANKRD13_C"/>
</dbReference>
<dbReference type="InterPro" id="IPR021832">
    <property type="entry name" value="ANKRD13"/>
</dbReference>
<name>A0ABQ7F1P5_BRACR</name>
<evidence type="ECO:0000256" key="3">
    <source>
        <dbReference type="ARBA" id="ARBA00023136"/>
    </source>
</evidence>
<dbReference type="PANTHER" id="PTHR12447">
    <property type="entry name" value="ANKYRIN REPEAT DOMAIN-CONTAINING PROTEIN 13"/>
    <property type="match status" value="1"/>
</dbReference>
<protein>
    <recommendedName>
        <fullName evidence="6">Ankyrin repeat domain-containing protein</fullName>
    </recommendedName>
</protein>
<evidence type="ECO:0000256" key="2">
    <source>
        <dbReference type="ARBA" id="ARBA00022737"/>
    </source>
</evidence>
<dbReference type="Pfam" id="PF11904">
    <property type="entry name" value="ANKRD13_C"/>
    <property type="match status" value="1"/>
</dbReference>
<keyword evidence="4" id="KW-0040">ANK repeat</keyword>
<evidence type="ECO:0000256" key="4">
    <source>
        <dbReference type="PROSITE-ProRule" id="PRU00023"/>
    </source>
</evidence>
<accession>A0ABQ7F1P5</accession>
<feature type="repeat" description="ANK" evidence="4">
    <location>
        <begin position="77"/>
        <end position="109"/>
    </location>
</feature>
<keyword evidence="3" id="KW-0472">Membrane</keyword>
<evidence type="ECO:0000256" key="5">
    <source>
        <dbReference type="SAM" id="MobiDB-lite"/>
    </source>
</evidence>
<evidence type="ECO:0000313" key="8">
    <source>
        <dbReference type="Proteomes" id="UP000266723"/>
    </source>
</evidence>
<organism evidence="7 8">
    <name type="scientific">Brassica cretica</name>
    <name type="common">Mustard</name>
    <dbReference type="NCBI Taxonomy" id="69181"/>
    <lineage>
        <taxon>Eukaryota</taxon>
        <taxon>Viridiplantae</taxon>
        <taxon>Streptophyta</taxon>
        <taxon>Embryophyta</taxon>
        <taxon>Tracheophyta</taxon>
        <taxon>Spermatophyta</taxon>
        <taxon>Magnoliopsida</taxon>
        <taxon>eudicotyledons</taxon>
        <taxon>Gunneridae</taxon>
        <taxon>Pentapetalae</taxon>
        <taxon>rosids</taxon>
        <taxon>malvids</taxon>
        <taxon>Brassicales</taxon>
        <taxon>Brassicaceae</taxon>
        <taxon>Brassiceae</taxon>
        <taxon>Brassica</taxon>
    </lineage>
</organism>